<protein>
    <submittedName>
        <fullName evidence="10">Multidrug transporter AcrB</fullName>
    </submittedName>
</protein>
<dbReference type="RefSeq" id="WP_098737571.1">
    <property type="nucleotide sequence ID" value="NZ_PDKW01000041.1"/>
</dbReference>
<keyword evidence="6 9" id="KW-1133">Transmembrane helix</keyword>
<dbReference type="Pfam" id="PF00873">
    <property type="entry name" value="ACR_tran"/>
    <property type="match status" value="1"/>
</dbReference>
<feature type="transmembrane region" description="Helical" evidence="9">
    <location>
        <begin position="430"/>
        <end position="450"/>
    </location>
</feature>
<feature type="transmembrane region" description="Helical" evidence="9">
    <location>
        <begin position="12"/>
        <end position="29"/>
    </location>
</feature>
<feature type="transmembrane region" description="Helical" evidence="9">
    <location>
        <begin position="359"/>
        <end position="380"/>
    </location>
</feature>
<proteinExistence type="predicted"/>
<dbReference type="EMBL" id="PDKW01000041">
    <property type="protein sequence ID" value="PGH56484.1"/>
    <property type="molecule type" value="Genomic_DNA"/>
</dbReference>
<evidence type="ECO:0000256" key="3">
    <source>
        <dbReference type="ARBA" id="ARBA00022475"/>
    </source>
</evidence>
<dbReference type="PANTHER" id="PTHR32063:SF28">
    <property type="entry name" value="BLR2861 PROTEIN"/>
    <property type="match status" value="1"/>
</dbReference>
<evidence type="ECO:0000256" key="7">
    <source>
        <dbReference type="ARBA" id="ARBA00023136"/>
    </source>
</evidence>
<dbReference type="OrthoDB" id="9806532at2"/>
<dbReference type="Gene3D" id="3.30.70.1320">
    <property type="entry name" value="Multidrug efflux transporter AcrB pore domain like"/>
    <property type="match status" value="1"/>
</dbReference>
<dbReference type="GO" id="GO:0042910">
    <property type="term" value="F:xenobiotic transmembrane transporter activity"/>
    <property type="evidence" value="ECO:0007669"/>
    <property type="project" value="TreeGrafter"/>
</dbReference>
<keyword evidence="3" id="KW-1003">Cell membrane</keyword>
<evidence type="ECO:0000313" key="11">
    <source>
        <dbReference type="Proteomes" id="UP000225379"/>
    </source>
</evidence>
<feature type="transmembrane region" description="Helical" evidence="9">
    <location>
        <begin position="462"/>
        <end position="480"/>
    </location>
</feature>
<evidence type="ECO:0000313" key="10">
    <source>
        <dbReference type="EMBL" id="PGH56484.1"/>
    </source>
</evidence>
<dbReference type="PRINTS" id="PR00702">
    <property type="entry name" value="ACRIFLAVINRP"/>
</dbReference>
<keyword evidence="5 9" id="KW-0812">Transmembrane</keyword>
<evidence type="ECO:0000256" key="9">
    <source>
        <dbReference type="SAM" id="Phobius"/>
    </source>
</evidence>
<feature type="transmembrane region" description="Helical" evidence="9">
    <location>
        <begin position="950"/>
        <end position="971"/>
    </location>
</feature>
<keyword evidence="4" id="KW-0997">Cell inner membrane</keyword>
<dbReference type="SUPFAM" id="SSF82866">
    <property type="entry name" value="Multidrug efflux transporter AcrB transmembrane domain"/>
    <property type="match status" value="2"/>
</dbReference>
<comment type="subcellular location">
    <subcellularLocation>
        <location evidence="1">Cell inner membrane</location>
        <topology evidence="1">Multi-pass membrane protein</topology>
    </subcellularLocation>
</comment>
<dbReference type="AlphaFoldDB" id="A0A2B8B5C5"/>
<feature type="transmembrane region" description="Helical" evidence="9">
    <location>
        <begin position="523"/>
        <end position="542"/>
    </location>
</feature>
<dbReference type="Gene3D" id="3.30.70.1440">
    <property type="entry name" value="Multidrug efflux transporter AcrB pore domain"/>
    <property type="match status" value="1"/>
</dbReference>
<evidence type="ECO:0000256" key="2">
    <source>
        <dbReference type="ARBA" id="ARBA00022448"/>
    </source>
</evidence>
<feature type="region of interest" description="Disordered" evidence="8">
    <location>
        <begin position="1017"/>
        <end position="1046"/>
    </location>
</feature>
<dbReference type="InterPro" id="IPR027463">
    <property type="entry name" value="AcrB_DN_DC_subdom"/>
</dbReference>
<feature type="transmembrane region" description="Helical" evidence="9">
    <location>
        <begin position="983"/>
        <end position="1009"/>
    </location>
</feature>
<accession>A0A2B8B5C5</accession>
<evidence type="ECO:0000256" key="8">
    <source>
        <dbReference type="SAM" id="MobiDB-lite"/>
    </source>
</evidence>
<evidence type="ECO:0000256" key="6">
    <source>
        <dbReference type="ARBA" id="ARBA00022989"/>
    </source>
</evidence>
<comment type="caution">
    <text evidence="10">The sequence shown here is derived from an EMBL/GenBank/DDBJ whole genome shotgun (WGS) entry which is preliminary data.</text>
</comment>
<dbReference type="InterPro" id="IPR001036">
    <property type="entry name" value="Acrflvin-R"/>
</dbReference>
<feature type="transmembrane region" description="Helical" evidence="9">
    <location>
        <begin position="879"/>
        <end position="897"/>
    </location>
</feature>
<evidence type="ECO:0000256" key="5">
    <source>
        <dbReference type="ARBA" id="ARBA00022692"/>
    </source>
</evidence>
<dbReference type="GO" id="GO:0005886">
    <property type="term" value="C:plasma membrane"/>
    <property type="evidence" value="ECO:0007669"/>
    <property type="project" value="UniProtKB-SubCell"/>
</dbReference>
<dbReference type="PANTHER" id="PTHR32063">
    <property type="match status" value="1"/>
</dbReference>
<feature type="transmembrane region" description="Helical" evidence="9">
    <location>
        <begin position="853"/>
        <end position="873"/>
    </location>
</feature>
<feature type="transmembrane region" description="Helical" evidence="9">
    <location>
        <begin position="386"/>
        <end position="410"/>
    </location>
</feature>
<dbReference type="Proteomes" id="UP000225379">
    <property type="component" value="Unassembled WGS sequence"/>
</dbReference>
<feature type="transmembrane region" description="Helical" evidence="9">
    <location>
        <begin position="332"/>
        <end position="352"/>
    </location>
</feature>
<organism evidence="10 11">
    <name type="scientific">Azospirillum palustre</name>
    <dbReference type="NCBI Taxonomy" id="2044885"/>
    <lineage>
        <taxon>Bacteria</taxon>
        <taxon>Pseudomonadati</taxon>
        <taxon>Pseudomonadota</taxon>
        <taxon>Alphaproteobacteria</taxon>
        <taxon>Rhodospirillales</taxon>
        <taxon>Azospirillaceae</taxon>
        <taxon>Azospirillum</taxon>
    </lineage>
</organism>
<keyword evidence="11" id="KW-1185">Reference proteome</keyword>
<reference evidence="11" key="1">
    <citation type="submission" date="2017-10" db="EMBL/GenBank/DDBJ databases">
        <authorList>
            <person name="Kravchenko I.K."/>
            <person name="Grouzdev D.S."/>
        </authorList>
    </citation>
    <scope>NUCLEOTIDE SEQUENCE [LARGE SCALE GENOMIC DNA]</scope>
    <source>
        <strain evidence="11">B2</strain>
    </source>
</reference>
<keyword evidence="7 9" id="KW-0472">Membrane</keyword>
<dbReference type="SUPFAM" id="SSF82693">
    <property type="entry name" value="Multidrug efflux transporter AcrB pore domain, PN1, PN2, PC1 and PC2 subdomains"/>
    <property type="match status" value="3"/>
</dbReference>
<dbReference type="Gene3D" id="3.30.70.1430">
    <property type="entry name" value="Multidrug efflux transporter AcrB pore domain"/>
    <property type="match status" value="2"/>
</dbReference>
<dbReference type="Gene3D" id="1.20.1640.10">
    <property type="entry name" value="Multidrug efflux transporter AcrB transmembrane domain"/>
    <property type="match status" value="2"/>
</dbReference>
<keyword evidence="2" id="KW-0813">Transport</keyword>
<feature type="compositionally biased region" description="Gly residues" evidence="8">
    <location>
        <begin position="1029"/>
        <end position="1039"/>
    </location>
</feature>
<dbReference type="SUPFAM" id="SSF82714">
    <property type="entry name" value="Multidrug efflux transporter AcrB TolC docking domain, DN and DC subdomains"/>
    <property type="match status" value="2"/>
</dbReference>
<gene>
    <name evidence="10" type="ORF">CRT60_16295</name>
</gene>
<dbReference type="FunFam" id="1.20.1640.10:FF:000001">
    <property type="entry name" value="Efflux pump membrane transporter"/>
    <property type="match status" value="1"/>
</dbReference>
<evidence type="ECO:0000256" key="4">
    <source>
        <dbReference type="ARBA" id="ARBA00022519"/>
    </source>
</evidence>
<dbReference type="Gene3D" id="3.30.2090.10">
    <property type="entry name" value="Multidrug efflux transporter AcrB TolC docking domain, DN and DC subdomains"/>
    <property type="match status" value="2"/>
</dbReference>
<evidence type="ECO:0000256" key="1">
    <source>
        <dbReference type="ARBA" id="ARBA00004429"/>
    </source>
</evidence>
<sequence length="1046" mass="113316">MVLSDISIRRPVLATVMSLALMLIGIVSYQRLSVREYPKIDEPVVTVETTYKGASAQIIESQVTQTLEDSLAGIEGIDVMSSISRAEKSQITLRFRLDRNVDVAASDVRDRVGRVRAQLPSEIDEPVIAKVEADAQPIIYLAFSSDRHSPLEVTDFADRYVKDRLQNLPGVAQVRIFGERRFAMRLWLDPQRMAAYRVTPQDVETALRRQNVEIPAGRVESVAREFTVVSETDLRSPAEFEAIILRDDAGYLVRLRDIGRAELGALDERVSARFNGRGAVAIGVVKQSTANPLDVSKAVNDALPKIRAAVPDGMGVDVGYDSSVFIAKSIDAVFHTIFEAIILVVLVIFFFLRSLRATLVPLVTIPVSLIGGFALMYALGFSINTLTLLSMVLAIGLVVDDAIVMLENIFRYVEEGMNPFQAALKGSREIGFAVIAMTITLAAVYAPIGFMTGRTGRLFTEFALTLAGAVIVSGFVALTLSPMMCSKLLKHETKHGLLYRAIERFLEGMTDGYRRLLRLSLRARPLVLLIGLGVAAASYFLFTGLKSELSPVEDRGTIVGIAIAPEGSTLDYTMGYAQRMEALFRQIPVLEKFFVVVGFPVVNQGIAFVRLIDWDEREVKQQAITAQLFPKMFGIPGILGFVTNPPSLGQSPIDKPVNFVIQTSLPFEELQAMVNAMMAEARNFPGLTNLDTDLKLNKPELRVSLDRDKAADLGVDVDTVGRTLETLLGGRQVTRFKKDGKQYDVIVQVANVDRRNPDDIAGIYVRGGTSATGGAGQMISLANLVKVEERVAPKELNHFNKLRSATITATLAPGTSLGEALAVMQAAANKVLPATAQTDYAGQSREFRESATGLYFVFILALAFIYLVLAAQFESFVDPFVIMLTVPLSMTGALAALQMSGGTMNVYSQIGLVTLVGLITKHGILIVEFANQLQRAGTDIRKAVEEAAVLRLRPILMTTGAMVLGAVPLAYAKGAGAESRQAIGAVIVGGMTLGTLLTLFVVPTVYSYLARKKPMQNDTGEAEQAASGHGSGHGGGQGHGAPHPAE</sequence>
<name>A0A2B8B5C5_9PROT</name>